<name>A0A654M3Z4_9ARCH</name>
<reference evidence="2" key="1">
    <citation type="submission" date="2015-10" db="EMBL/GenBank/DDBJ databases">
        <title>Niche specialization of a soil ammonia-oxidizing archaeon, Candidatus Nitrosocosmicus oleophilus.</title>
        <authorList>
            <person name="Jung M.-Y."/>
            <person name="Rhee S.-K."/>
        </authorList>
    </citation>
    <scope>NUCLEOTIDE SEQUENCE [LARGE SCALE GENOMIC DNA]</scope>
    <source>
        <strain evidence="2">MY3</strain>
    </source>
</reference>
<gene>
    <name evidence="1" type="ORF">NMY3_03638</name>
</gene>
<proteinExistence type="predicted"/>
<evidence type="ECO:0000313" key="1">
    <source>
        <dbReference type="EMBL" id="ALI37820.1"/>
    </source>
</evidence>
<evidence type="ECO:0000313" key="2">
    <source>
        <dbReference type="Proteomes" id="UP000058925"/>
    </source>
</evidence>
<keyword evidence="2" id="KW-1185">Reference proteome</keyword>
<dbReference type="EMBL" id="CP012850">
    <property type="protein sequence ID" value="ALI37820.1"/>
    <property type="molecule type" value="Genomic_DNA"/>
</dbReference>
<dbReference type="Proteomes" id="UP000058925">
    <property type="component" value="Chromosome"/>
</dbReference>
<protein>
    <submittedName>
        <fullName evidence="1">Uncharacterized protein</fullName>
    </submittedName>
</protein>
<dbReference type="AlphaFoldDB" id="A0A654M3Z4"/>
<sequence length="40" mass="4544">MASKIGISTSVNLSHRPDINEIIVKKLRLELNELLEKLNN</sequence>
<accession>A0A654M3Z4</accession>
<dbReference type="KEGG" id="taa:NMY3_03638"/>
<organism evidence="1 2">
    <name type="scientific">Candidatus Nitrosocosmicus oleophilus</name>
    <dbReference type="NCBI Taxonomy" id="1353260"/>
    <lineage>
        <taxon>Archaea</taxon>
        <taxon>Nitrososphaerota</taxon>
        <taxon>Nitrososphaeria</taxon>
        <taxon>Nitrososphaerales</taxon>
        <taxon>Nitrososphaeraceae</taxon>
        <taxon>Candidatus Nitrosocosmicus</taxon>
    </lineage>
</organism>